<dbReference type="GO" id="GO:0006355">
    <property type="term" value="P:regulation of DNA-templated transcription"/>
    <property type="evidence" value="ECO:0007669"/>
    <property type="project" value="InterPro"/>
</dbReference>
<dbReference type="GO" id="GO:0016301">
    <property type="term" value="F:kinase activity"/>
    <property type="evidence" value="ECO:0007669"/>
    <property type="project" value="UniProtKB-KW"/>
</dbReference>
<dbReference type="Gene3D" id="3.40.930.10">
    <property type="entry name" value="Mannitol-specific EII, Chain A"/>
    <property type="match status" value="1"/>
</dbReference>
<dbReference type="CDD" id="cd05568">
    <property type="entry name" value="PTS_IIB_bgl_like"/>
    <property type="match status" value="1"/>
</dbReference>
<dbReference type="RefSeq" id="WP_191161369.1">
    <property type="nucleotide sequence ID" value="NZ_JACXAI010000037.1"/>
</dbReference>
<evidence type="ECO:0000259" key="12">
    <source>
        <dbReference type="PROSITE" id="PS51099"/>
    </source>
</evidence>
<proteinExistence type="predicted"/>
<dbReference type="PANTHER" id="PTHR36203:SF1">
    <property type="entry name" value="ASCORBATE-SPECIFIC PTS SYSTEM EIIA COMPONENT"/>
    <property type="match status" value="1"/>
</dbReference>
<evidence type="ECO:0000259" key="11">
    <source>
        <dbReference type="PROSITE" id="PS51094"/>
    </source>
</evidence>
<evidence type="ECO:0000256" key="6">
    <source>
        <dbReference type="ARBA" id="ARBA00022683"/>
    </source>
</evidence>
<keyword evidence="5" id="KW-0808">Transferase</keyword>
<feature type="domain" description="PRD" evidence="13">
    <location>
        <begin position="286"/>
        <end position="393"/>
    </location>
</feature>
<comment type="caution">
    <text evidence="14">The sequence shown here is derived from an EMBL/GenBank/DDBJ whole genome shotgun (WGS) entry which is preliminary data.</text>
</comment>
<dbReference type="GO" id="GO:0005737">
    <property type="term" value="C:cytoplasm"/>
    <property type="evidence" value="ECO:0007669"/>
    <property type="project" value="UniProtKB-SubCell"/>
</dbReference>
<evidence type="ECO:0000313" key="14">
    <source>
        <dbReference type="EMBL" id="MBD1382807.1"/>
    </source>
</evidence>
<keyword evidence="4" id="KW-0597">Phosphoprotein</keyword>
<dbReference type="PROSITE" id="PS51094">
    <property type="entry name" value="PTS_EIIA_TYPE_2"/>
    <property type="match status" value="1"/>
</dbReference>
<accession>A0A926NEK9</accession>
<evidence type="ECO:0000256" key="9">
    <source>
        <dbReference type="ARBA" id="ARBA00041175"/>
    </source>
</evidence>
<dbReference type="GO" id="GO:0008982">
    <property type="term" value="F:protein-N(PI)-phosphohistidine-sugar phosphotransferase activity"/>
    <property type="evidence" value="ECO:0007669"/>
    <property type="project" value="InterPro"/>
</dbReference>
<keyword evidence="15" id="KW-1185">Reference proteome</keyword>
<evidence type="ECO:0000313" key="15">
    <source>
        <dbReference type="Proteomes" id="UP000626844"/>
    </source>
</evidence>
<name>A0A926NEK9_9BACI</name>
<dbReference type="InterPro" id="IPR002178">
    <property type="entry name" value="PTS_EIIA_type-2_dom"/>
</dbReference>
<dbReference type="AlphaFoldDB" id="A0A926NEK9"/>
<feature type="domain" description="PRD" evidence="13">
    <location>
        <begin position="183"/>
        <end position="283"/>
    </location>
</feature>
<dbReference type="InterPro" id="IPR013011">
    <property type="entry name" value="PTS_EIIB_2"/>
</dbReference>
<dbReference type="InterPro" id="IPR016152">
    <property type="entry name" value="PTrfase/Anion_transptr"/>
</dbReference>
<dbReference type="GO" id="GO:0009401">
    <property type="term" value="P:phosphoenolpyruvate-dependent sugar phosphotransferase system"/>
    <property type="evidence" value="ECO:0007669"/>
    <property type="project" value="UniProtKB-KW"/>
</dbReference>
<dbReference type="Pfam" id="PF00874">
    <property type="entry name" value="PRD"/>
    <property type="match status" value="1"/>
</dbReference>
<dbReference type="PANTHER" id="PTHR36203">
    <property type="entry name" value="ASCORBATE-SPECIFIC PTS SYSTEM EIIA COMPONENT"/>
    <property type="match status" value="1"/>
</dbReference>
<evidence type="ECO:0000256" key="8">
    <source>
        <dbReference type="ARBA" id="ARBA00037387"/>
    </source>
</evidence>
<evidence type="ECO:0000256" key="4">
    <source>
        <dbReference type="ARBA" id="ARBA00022553"/>
    </source>
</evidence>
<dbReference type="SUPFAM" id="SSF55804">
    <property type="entry name" value="Phoshotransferase/anion transport protein"/>
    <property type="match status" value="1"/>
</dbReference>
<sequence>MNSELERVSLHLLLNQTTSLEELEEDVGLHPARSRQCIDQINEKLEEYGGVLVSLKKDGDIEVSLQTKEHLYFLLKENTFSSFDYLAPELRERLIIIKLLMHGEGDSLQDLADFAGVSKNTMINDLKGVKKALLRQSLTLKYSRVYGYRVLGNELQCRTMLMATLKHVLLRRGAAALLERKDLLQKDERFFMKQRLLEVERRLSISFTDEQLEDLPVLLLALLTRMQRTEGVCESEFKEYELTQTNEYDVIKDLFWHFPNLSESDKVYLTIQVLSANMLDSSLNFLHLHKLEQAVDAFLKELEPSLATSLAGKRGLKQKLIHHLKPALFRVKFGFSIRNHLTEEFMTEYSSIFAIVKSSLAPLEMLANRIFNDEEIVYLAMHIQAWIYQSNEEEEYDYRALVVCRNGTSVSKLLLEGLKGLFPSIHFVGAFAERTYHEREEEVDFIFSTVELNTRKKVFLTHPILNKANRAALKKMVYQCVDSDVSLRVSKLMNELKEYVQPEDQSKVHQKITHYLKNSRKPVEQLEEKTEETLFPFSTDHILFAEDGMDWKKAILYTIEPLLQRKSITKEYIEKTVELFEAEGERMMLGPSVYLPHASPDDGAIRNDFSLLICRKPVKVRDDQEAKVMIVLSPSRDNQHVATLLHLNELFLNEKVANRIIQAKTKREVVELLSLPS</sequence>
<dbReference type="PROSITE" id="PS51099">
    <property type="entry name" value="PTS_EIIB_TYPE_2"/>
    <property type="match status" value="1"/>
</dbReference>
<dbReference type="PROSITE" id="PS51372">
    <property type="entry name" value="PRD_2"/>
    <property type="match status" value="2"/>
</dbReference>
<dbReference type="Proteomes" id="UP000626844">
    <property type="component" value="Unassembled WGS sequence"/>
</dbReference>
<comment type="function">
    <text evidence="8">The phosphoenolpyruvate-dependent sugar phosphotransferase system (sugar PTS), a major carbohydrate active transport system, catalyzes the phosphorylation of incoming sugar substrates concomitantly with their translocation across the cell membrane. The enzyme II UlaABC PTS system is involved in ascorbate transport.</text>
</comment>
<protein>
    <recommendedName>
        <fullName evidence="9">Ascorbate-specific PTS system EIIA component</fullName>
    </recommendedName>
    <alternativeName>
        <fullName evidence="10">Ascorbate-specific phosphotransferase enzyme IIA component</fullName>
    </alternativeName>
</protein>
<feature type="domain" description="PTS EIIA type-2" evidence="11">
    <location>
        <begin position="535"/>
        <end position="676"/>
    </location>
</feature>
<organism evidence="14 15">
    <name type="scientific">Metabacillus arenae</name>
    <dbReference type="NCBI Taxonomy" id="2771434"/>
    <lineage>
        <taxon>Bacteria</taxon>
        <taxon>Bacillati</taxon>
        <taxon>Bacillota</taxon>
        <taxon>Bacilli</taxon>
        <taxon>Bacillales</taxon>
        <taxon>Bacillaceae</taxon>
        <taxon>Metabacillus</taxon>
    </lineage>
</organism>
<keyword evidence="6" id="KW-0598">Phosphotransferase system</keyword>
<dbReference type="SUPFAM" id="SSF63520">
    <property type="entry name" value="PTS-regulatory domain, PRD"/>
    <property type="match status" value="1"/>
</dbReference>
<evidence type="ECO:0000256" key="7">
    <source>
        <dbReference type="ARBA" id="ARBA00022777"/>
    </source>
</evidence>
<comment type="subcellular location">
    <subcellularLocation>
        <location evidence="1">Cytoplasm</location>
    </subcellularLocation>
</comment>
<dbReference type="EMBL" id="JACXAI010000037">
    <property type="protein sequence ID" value="MBD1382807.1"/>
    <property type="molecule type" value="Genomic_DNA"/>
</dbReference>
<evidence type="ECO:0000256" key="10">
    <source>
        <dbReference type="ARBA" id="ARBA00042072"/>
    </source>
</evidence>
<evidence type="ECO:0000256" key="5">
    <source>
        <dbReference type="ARBA" id="ARBA00022679"/>
    </source>
</evidence>
<keyword evidence="2" id="KW-0813">Transport</keyword>
<gene>
    <name evidence="14" type="ORF">IC621_21635</name>
</gene>
<dbReference type="InterPro" id="IPR036634">
    <property type="entry name" value="PRD_sf"/>
</dbReference>
<dbReference type="InterPro" id="IPR051351">
    <property type="entry name" value="Ascorbate-PTS_EIIA_comp"/>
</dbReference>
<dbReference type="Gene3D" id="1.10.1790.10">
    <property type="entry name" value="PRD domain"/>
    <property type="match status" value="1"/>
</dbReference>
<keyword evidence="7" id="KW-0418">Kinase</keyword>
<evidence type="ECO:0000256" key="1">
    <source>
        <dbReference type="ARBA" id="ARBA00004496"/>
    </source>
</evidence>
<reference evidence="14" key="1">
    <citation type="submission" date="2020-09" db="EMBL/GenBank/DDBJ databases">
        <title>A novel bacterium of genus Bacillus, isolated from South China Sea.</title>
        <authorList>
            <person name="Huang H."/>
            <person name="Mo K."/>
            <person name="Hu Y."/>
        </authorList>
    </citation>
    <scope>NUCLEOTIDE SEQUENCE</scope>
    <source>
        <strain evidence="14">IB182487</strain>
    </source>
</reference>
<dbReference type="InterPro" id="IPR011608">
    <property type="entry name" value="PRD"/>
</dbReference>
<evidence type="ECO:0000256" key="3">
    <source>
        <dbReference type="ARBA" id="ARBA00022490"/>
    </source>
</evidence>
<dbReference type="Pfam" id="PF00359">
    <property type="entry name" value="PTS_EIIA_2"/>
    <property type="match status" value="1"/>
</dbReference>
<keyword evidence="3" id="KW-0963">Cytoplasm</keyword>
<evidence type="ECO:0000256" key="2">
    <source>
        <dbReference type="ARBA" id="ARBA00022448"/>
    </source>
</evidence>
<feature type="domain" description="PTS EIIB type-2" evidence="12">
    <location>
        <begin position="398"/>
        <end position="485"/>
    </location>
</feature>
<evidence type="ECO:0000259" key="13">
    <source>
        <dbReference type="PROSITE" id="PS51372"/>
    </source>
</evidence>